<reference evidence="2 3" key="1">
    <citation type="submission" date="2019-03" db="EMBL/GenBank/DDBJ databases">
        <authorList>
            <person name="Gaulin E."/>
            <person name="Dumas B."/>
        </authorList>
    </citation>
    <scope>NUCLEOTIDE SEQUENCE [LARGE SCALE GENOMIC DNA]</scope>
    <source>
        <strain evidence="2">CBS 568.67</strain>
    </source>
</reference>
<dbReference type="InterPro" id="IPR007577">
    <property type="entry name" value="GlycoTrfase_DXD_sugar-bd_CS"/>
</dbReference>
<evidence type="ECO:0000313" key="2">
    <source>
        <dbReference type="EMBL" id="VFT89537.1"/>
    </source>
</evidence>
<dbReference type="Pfam" id="PF04488">
    <property type="entry name" value="Gly_transf_sug"/>
    <property type="match status" value="1"/>
</dbReference>
<protein>
    <submittedName>
        <fullName evidence="2">Aste57867_12687 protein</fullName>
    </submittedName>
</protein>
<evidence type="ECO:0000313" key="1">
    <source>
        <dbReference type="EMBL" id="KAF0696565.1"/>
    </source>
</evidence>
<dbReference type="PANTHER" id="PTHR31834:SF1">
    <property type="entry name" value="INITIATION-SPECIFIC ALPHA-1,6-MANNOSYLTRANSFERASE"/>
    <property type="match status" value="1"/>
</dbReference>
<dbReference type="GO" id="GO:0000009">
    <property type="term" value="F:alpha-1,6-mannosyltransferase activity"/>
    <property type="evidence" value="ECO:0007669"/>
    <property type="project" value="InterPro"/>
</dbReference>
<sequence length="336" mass="37405">MRPNSSNQEQDLFLPHQLNQDLADRTNMPSTPRSPVFLIMSFLLVGFVCVNLQQDPTTHTTRAKVELNETTRSIALQLQKAITEPPTLTSKTCRVQFVVQGETYVPKEFPYLPAWIKYTNSSCTVDIVRMDHAFFNQLTPAQSAMLNATSSLPILQVDFTKLLVLYYLGGLVADLDVEPRAHFPDQWTGPNTTLATCDVVLGLENGCSDIPSLRQAQIQNWAMYARHPHSPFLNGLIDFIMDKYEKSPPHNPKGMAVQEVAGSGPMTDYAKLFGDYCNATSTDDGGTLATDFGGVRRIRHDGEEVCIAGRDYTGYTCGGDIPSCLVRHHYEGSWKH</sequence>
<organism evidence="2 3">
    <name type="scientific">Aphanomyces stellatus</name>
    <dbReference type="NCBI Taxonomy" id="120398"/>
    <lineage>
        <taxon>Eukaryota</taxon>
        <taxon>Sar</taxon>
        <taxon>Stramenopiles</taxon>
        <taxon>Oomycota</taxon>
        <taxon>Saprolegniomycetes</taxon>
        <taxon>Saprolegniales</taxon>
        <taxon>Verrucalvaceae</taxon>
        <taxon>Aphanomyces</taxon>
    </lineage>
</organism>
<dbReference type="AlphaFoldDB" id="A0A485KW84"/>
<dbReference type="Gene3D" id="3.90.550.20">
    <property type="match status" value="1"/>
</dbReference>
<dbReference type="Proteomes" id="UP000332933">
    <property type="component" value="Unassembled WGS sequence"/>
</dbReference>
<proteinExistence type="predicted"/>
<name>A0A485KW84_9STRA</name>
<dbReference type="GO" id="GO:0000136">
    <property type="term" value="C:mannan polymerase complex"/>
    <property type="evidence" value="ECO:0007669"/>
    <property type="project" value="TreeGrafter"/>
</dbReference>
<reference evidence="1" key="2">
    <citation type="submission" date="2019-06" db="EMBL/GenBank/DDBJ databases">
        <title>Genomics analysis of Aphanomyces spp. identifies a new class of oomycete effector associated with host adaptation.</title>
        <authorList>
            <person name="Gaulin E."/>
        </authorList>
    </citation>
    <scope>NUCLEOTIDE SEQUENCE</scope>
    <source>
        <strain evidence="1">CBS 578.67</strain>
    </source>
</reference>
<dbReference type="EMBL" id="CAADRA010005407">
    <property type="protein sequence ID" value="VFT89537.1"/>
    <property type="molecule type" value="Genomic_DNA"/>
</dbReference>
<gene>
    <name evidence="2" type="primary">Aste57867_12687</name>
    <name evidence="1" type="ORF">As57867_012640</name>
    <name evidence="2" type="ORF">ASTE57867_12687</name>
</gene>
<dbReference type="GO" id="GO:0006487">
    <property type="term" value="P:protein N-linked glycosylation"/>
    <property type="evidence" value="ECO:0007669"/>
    <property type="project" value="TreeGrafter"/>
</dbReference>
<keyword evidence="3" id="KW-1185">Reference proteome</keyword>
<evidence type="ECO:0000313" key="3">
    <source>
        <dbReference type="Proteomes" id="UP000332933"/>
    </source>
</evidence>
<accession>A0A485KW84</accession>
<dbReference type="PANTHER" id="PTHR31834">
    <property type="entry name" value="INITIATION-SPECIFIC ALPHA-1,6-MANNOSYLTRANSFERASE"/>
    <property type="match status" value="1"/>
</dbReference>
<dbReference type="InterPro" id="IPR039367">
    <property type="entry name" value="Och1-like"/>
</dbReference>
<dbReference type="EMBL" id="VJMH01005386">
    <property type="protein sequence ID" value="KAF0696565.1"/>
    <property type="molecule type" value="Genomic_DNA"/>
</dbReference>